<dbReference type="OrthoDB" id="7867809at2"/>
<dbReference type="InterPro" id="IPR036641">
    <property type="entry name" value="HPT_dom_sf"/>
</dbReference>
<dbReference type="Proteomes" id="UP000198634">
    <property type="component" value="Unassembled WGS sequence"/>
</dbReference>
<keyword evidence="5" id="KW-1185">Reference proteome</keyword>
<sequence length="110" mass="12487">MIDWSRVEELRTEIGVDDFDEVVELFLDEVHCVVERLRGTFEPDTLESDLHFLKGSALNLGFSSFSELCHAGERRAANGHRDSIDLPEILACFDQSKQVFTNELPNKFAA</sequence>
<organism evidence="4 5">
    <name type="scientific">Thalassovita taeanensis</name>
    <dbReference type="NCBI Taxonomy" id="657014"/>
    <lineage>
        <taxon>Bacteria</taxon>
        <taxon>Pseudomonadati</taxon>
        <taxon>Pseudomonadota</taxon>
        <taxon>Alphaproteobacteria</taxon>
        <taxon>Rhodobacterales</taxon>
        <taxon>Roseobacteraceae</taxon>
        <taxon>Thalassovita</taxon>
    </lineage>
</organism>
<keyword evidence="1" id="KW-0902">Two-component regulatory system</keyword>
<proteinExistence type="predicted"/>
<feature type="domain" description="HPt" evidence="3">
    <location>
        <begin position="12"/>
        <end position="107"/>
    </location>
</feature>
<protein>
    <submittedName>
        <fullName evidence="4">HPt (Histidine-containing phosphotransfer) domain-containing protein</fullName>
    </submittedName>
</protein>
<evidence type="ECO:0000313" key="5">
    <source>
        <dbReference type="Proteomes" id="UP000198634"/>
    </source>
</evidence>
<dbReference type="RefSeq" id="WP_090270909.1">
    <property type="nucleotide sequence ID" value="NZ_FOEP01000015.1"/>
</dbReference>
<dbReference type="GO" id="GO:0004672">
    <property type="term" value="F:protein kinase activity"/>
    <property type="evidence" value="ECO:0007669"/>
    <property type="project" value="UniProtKB-ARBA"/>
</dbReference>
<dbReference type="Gene3D" id="1.20.120.160">
    <property type="entry name" value="HPT domain"/>
    <property type="match status" value="1"/>
</dbReference>
<evidence type="ECO:0000313" key="4">
    <source>
        <dbReference type="EMBL" id="SEQ87489.1"/>
    </source>
</evidence>
<accession>A0A1H9JL12</accession>
<evidence type="ECO:0000259" key="3">
    <source>
        <dbReference type="PROSITE" id="PS50894"/>
    </source>
</evidence>
<name>A0A1H9JL12_9RHOB</name>
<dbReference type="PROSITE" id="PS50894">
    <property type="entry name" value="HPT"/>
    <property type="match status" value="1"/>
</dbReference>
<evidence type="ECO:0000256" key="1">
    <source>
        <dbReference type="ARBA" id="ARBA00023012"/>
    </source>
</evidence>
<gene>
    <name evidence="4" type="ORF">SAMN04488092_11561</name>
</gene>
<evidence type="ECO:0000256" key="2">
    <source>
        <dbReference type="PROSITE-ProRule" id="PRU00110"/>
    </source>
</evidence>
<dbReference type="InterPro" id="IPR008207">
    <property type="entry name" value="Sig_transdc_His_kin_Hpt_dom"/>
</dbReference>
<dbReference type="SUPFAM" id="SSF47226">
    <property type="entry name" value="Histidine-containing phosphotransfer domain, HPT domain"/>
    <property type="match status" value="1"/>
</dbReference>
<dbReference type="AlphaFoldDB" id="A0A1H9JL12"/>
<dbReference type="CDD" id="cd00088">
    <property type="entry name" value="HPT"/>
    <property type="match status" value="1"/>
</dbReference>
<keyword evidence="2" id="KW-0597">Phosphoprotein</keyword>
<dbReference type="Pfam" id="PF01627">
    <property type="entry name" value="Hpt"/>
    <property type="match status" value="1"/>
</dbReference>
<dbReference type="STRING" id="657014.SAMN04488092_11561"/>
<feature type="modified residue" description="Phosphohistidine" evidence="2">
    <location>
        <position position="51"/>
    </location>
</feature>
<dbReference type="EMBL" id="FOEP01000015">
    <property type="protein sequence ID" value="SEQ87489.1"/>
    <property type="molecule type" value="Genomic_DNA"/>
</dbReference>
<dbReference type="GO" id="GO:0000160">
    <property type="term" value="P:phosphorelay signal transduction system"/>
    <property type="evidence" value="ECO:0007669"/>
    <property type="project" value="UniProtKB-KW"/>
</dbReference>
<reference evidence="4 5" key="1">
    <citation type="submission" date="2016-10" db="EMBL/GenBank/DDBJ databases">
        <authorList>
            <person name="de Groot N.N."/>
        </authorList>
    </citation>
    <scope>NUCLEOTIDE SEQUENCE [LARGE SCALE GENOMIC DNA]</scope>
    <source>
        <strain evidence="4 5">DSM 22007</strain>
    </source>
</reference>